<feature type="domain" description="PepSY" evidence="2">
    <location>
        <begin position="77"/>
        <end position="103"/>
    </location>
</feature>
<reference evidence="3 4" key="1">
    <citation type="submission" date="2020-08" db="EMBL/GenBank/DDBJ databases">
        <title>The genome sequence of Novosphingobium flavum 4Y4.</title>
        <authorList>
            <person name="Liu Y."/>
        </authorList>
    </citation>
    <scope>NUCLEOTIDE SEQUENCE [LARGE SCALE GENOMIC DNA]</scope>
    <source>
        <strain evidence="3 4">4Y4</strain>
    </source>
</reference>
<dbReference type="RefSeq" id="WP_185682061.1">
    <property type="nucleotide sequence ID" value="NZ_JACLAU010000002.1"/>
</dbReference>
<keyword evidence="4" id="KW-1185">Reference proteome</keyword>
<evidence type="ECO:0000313" key="3">
    <source>
        <dbReference type="EMBL" id="MBC2650642.1"/>
    </source>
</evidence>
<dbReference type="Proteomes" id="UP000520156">
    <property type="component" value="Unassembled WGS sequence"/>
</dbReference>
<proteinExistence type="predicted"/>
<protein>
    <submittedName>
        <fullName evidence="3">PepSY domain-containing protein</fullName>
    </submittedName>
</protein>
<dbReference type="InterPro" id="IPR025711">
    <property type="entry name" value="PepSY"/>
</dbReference>
<gene>
    <name evidence="3" type="ORF">H7F49_02895</name>
</gene>
<evidence type="ECO:0000259" key="2">
    <source>
        <dbReference type="Pfam" id="PF03413"/>
    </source>
</evidence>
<dbReference type="AlphaFoldDB" id="A0A7X1F589"/>
<comment type="caution">
    <text evidence="3">The sequence shown here is derived from an EMBL/GenBank/DDBJ whole genome shotgun (WGS) entry which is preliminary data.</text>
</comment>
<sequence>MERSIGKSLLLGAAIAGAVAAGCGPARAATGEDAQAQLRREIRAGNVRPPREVEARVIAMMAGMQYLGPEYDSVAMAYRFKFIRDGRVVFVDVDARTGQVLDRR</sequence>
<dbReference type="PROSITE" id="PS51257">
    <property type="entry name" value="PROKAR_LIPOPROTEIN"/>
    <property type="match status" value="1"/>
</dbReference>
<name>A0A7X1F589_9SPHN</name>
<organism evidence="3 4">
    <name type="scientific">Novosphingobium aerophilum</name>
    <dbReference type="NCBI Taxonomy" id="2839843"/>
    <lineage>
        <taxon>Bacteria</taxon>
        <taxon>Pseudomonadati</taxon>
        <taxon>Pseudomonadota</taxon>
        <taxon>Alphaproteobacteria</taxon>
        <taxon>Sphingomonadales</taxon>
        <taxon>Sphingomonadaceae</taxon>
        <taxon>Novosphingobium</taxon>
    </lineage>
</organism>
<dbReference type="Pfam" id="PF03413">
    <property type="entry name" value="PepSY"/>
    <property type="match status" value="1"/>
</dbReference>
<accession>A0A7X1F589</accession>
<keyword evidence="1" id="KW-0732">Signal</keyword>
<dbReference type="EMBL" id="JACLAU010000002">
    <property type="protein sequence ID" value="MBC2650642.1"/>
    <property type="molecule type" value="Genomic_DNA"/>
</dbReference>
<evidence type="ECO:0000256" key="1">
    <source>
        <dbReference type="SAM" id="SignalP"/>
    </source>
</evidence>
<feature type="signal peptide" evidence="1">
    <location>
        <begin position="1"/>
        <end position="28"/>
    </location>
</feature>
<feature type="chain" id="PRO_5031044944" evidence="1">
    <location>
        <begin position="29"/>
        <end position="104"/>
    </location>
</feature>
<evidence type="ECO:0000313" key="4">
    <source>
        <dbReference type="Proteomes" id="UP000520156"/>
    </source>
</evidence>